<sequence length="277" mass="32700">MDWLMRDEKRPKPNSYMMVMMWAKDGDLIDYINKKAHSENFTWYKRLEILEELSNALQSIHMKEMIHRDLHCGNILMDDMNISQFPAISDLGLCGNYNKTGKLIGVLPFIAPEHLKEPSRAFTTASDIYSFGIIMWVICCCKLPYEEYKDDQHLALSIISEFRPEIPKDTPKAYAELMKRCWDDDPEKRPKSLELRKMFLRWQKQYYSNNNEFSIAEKERLRKIKNSDLSDVPKNQEIKRSKIIYDFSEGIEGIKTIYLADFENQDNPDNNPSLIYI</sequence>
<dbReference type="GO" id="GO:0004674">
    <property type="term" value="F:protein serine/threonine kinase activity"/>
    <property type="evidence" value="ECO:0007669"/>
    <property type="project" value="TreeGrafter"/>
</dbReference>
<dbReference type="InterPro" id="IPR051681">
    <property type="entry name" value="Ser/Thr_Kinases-Pseudokinases"/>
</dbReference>
<evidence type="ECO:0000313" key="3">
    <source>
        <dbReference type="Proteomes" id="UP000265703"/>
    </source>
</evidence>
<dbReference type="AlphaFoldDB" id="A0A397SU58"/>
<keyword evidence="3" id="KW-1185">Reference proteome</keyword>
<dbReference type="GO" id="GO:0005524">
    <property type="term" value="F:ATP binding"/>
    <property type="evidence" value="ECO:0007669"/>
    <property type="project" value="InterPro"/>
</dbReference>
<accession>A0A397SU58</accession>
<dbReference type="PANTHER" id="PTHR44329">
    <property type="entry name" value="SERINE/THREONINE-PROTEIN KINASE TNNI3K-RELATED"/>
    <property type="match status" value="1"/>
</dbReference>
<dbReference type="OrthoDB" id="2309253at2759"/>
<evidence type="ECO:0000259" key="1">
    <source>
        <dbReference type="PROSITE" id="PS50011"/>
    </source>
</evidence>
<dbReference type="Pfam" id="PF07714">
    <property type="entry name" value="PK_Tyr_Ser-Thr"/>
    <property type="match status" value="1"/>
</dbReference>
<dbReference type="EMBL" id="QKYT01000262">
    <property type="protein sequence ID" value="RIA88459.1"/>
    <property type="molecule type" value="Genomic_DNA"/>
</dbReference>
<dbReference type="InterPro" id="IPR000719">
    <property type="entry name" value="Prot_kinase_dom"/>
</dbReference>
<dbReference type="Gene3D" id="1.10.510.10">
    <property type="entry name" value="Transferase(Phosphotransferase) domain 1"/>
    <property type="match status" value="1"/>
</dbReference>
<evidence type="ECO:0000313" key="2">
    <source>
        <dbReference type="EMBL" id="RIA88459.1"/>
    </source>
</evidence>
<organism evidence="2 3">
    <name type="scientific">Glomus cerebriforme</name>
    <dbReference type="NCBI Taxonomy" id="658196"/>
    <lineage>
        <taxon>Eukaryota</taxon>
        <taxon>Fungi</taxon>
        <taxon>Fungi incertae sedis</taxon>
        <taxon>Mucoromycota</taxon>
        <taxon>Glomeromycotina</taxon>
        <taxon>Glomeromycetes</taxon>
        <taxon>Glomerales</taxon>
        <taxon>Glomeraceae</taxon>
        <taxon>Glomus</taxon>
    </lineage>
</organism>
<dbReference type="InterPro" id="IPR001245">
    <property type="entry name" value="Ser-Thr/Tyr_kinase_cat_dom"/>
</dbReference>
<dbReference type="STRING" id="658196.A0A397SU58"/>
<comment type="caution">
    <text evidence="2">The sequence shown here is derived from an EMBL/GenBank/DDBJ whole genome shotgun (WGS) entry which is preliminary data.</text>
</comment>
<keyword evidence="2" id="KW-0808">Transferase</keyword>
<name>A0A397SU58_9GLOM</name>
<gene>
    <name evidence="2" type="ORF">C1645_725877</name>
</gene>
<proteinExistence type="predicted"/>
<dbReference type="Proteomes" id="UP000265703">
    <property type="component" value="Unassembled WGS sequence"/>
</dbReference>
<dbReference type="InterPro" id="IPR011009">
    <property type="entry name" value="Kinase-like_dom_sf"/>
</dbReference>
<dbReference type="SUPFAM" id="SSF56112">
    <property type="entry name" value="Protein kinase-like (PK-like)"/>
    <property type="match status" value="1"/>
</dbReference>
<feature type="domain" description="Protein kinase" evidence="1">
    <location>
        <begin position="1"/>
        <end position="200"/>
    </location>
</feature>
<reference evidence="2 3" key="1">
    <citation type="submission" date="2018-06" db="EMBL/GenBank/DDBJ databases">
        <title>Comparative genomics reveals the genomic features of Rhizophagus irregularis, R. cerebriforme, R. diaphanum and Gigaspora rosea, and their symbiotic lifestyle signature.</title>
        <authorList>
            <person name="Morin E."/>
            <person name="San Clemente H."/>
            <person name="Chen E.C.H."/>
            <person name="De La Providencia I."/>
            <person name="Hainaut M."/>
            <person name="Kuo A."/>
            <person name="Kohler A."/>
            <person name="Murat C."/>
            <person name="Tang N."/>
            <person name="Roy S."/>
            <person name="Loubradou J."/>
            <person name="Henrissat B."/>
            <person name="Grigoriev I.V."/>
            <person name="Corradi N."/>
            <person name="Roux C."/>
            <person name="Martin F.M."/>
        </authorList>
    </citation>
    <scope>NUCLEOTIDE SEQUENCE [LARGE SCALE GENOMIC DNA]</scope>
    <source>
        <strain evidence="2 3">DAOM 227022</strain>
    </source>
</reference>
<protein>
    <submittedName>
        <fullName evidence="2">Kinase-like domain-containing protein</fullName>
    </submittedName>
</protein>
<dbReference type="PRINTS" id="PR00109">
    <property type="entry name" value="TYRKINASE"/>
</dbReference>
<keyword evidence="2" id="KW-0418">Kinase</keyword>
<dbReference type="PANTHER" id="PTHR44329:SF6">
    <property type="entry name" value="RECEPTOR-INTERACTING SERINE_THREONINE-PROTEIN KINASE 1"/>
    <property type="match status" value="1"/>
</dbReference>
<dbReference type="PROSITE" id="PS50011">
    <property type="entry name" value="PROTEIN_KINASE_DOM"/>
    <property type="match status" value="1"/>
</dbReference>